<reference evidence="4 5" key="1">
    <citation type="submission" date="2018-06" db="EMBL/GenBank/DDBJ databases">
        <authorList>
            <consortium name="Pathogen Informatics"/>
            <person name="Doyle S."/>
        </authorList>
    </citation>
    <scope>NUCLEOTIDE SEQUENCE [LARGE SCALE GENOMIC DNA]</scope>
    <source>
        <strain evidence="4 5">NCTC12151</strain>
    </source>
</reference>
<evidence type="ECO:0000259" key="3">
    <source>
        <dbReference type="Pfam" id="PF17482"/>
    </source>
</evidence>
<evidence type="ECO:0000259" key="2">
    <source>
        <dbReference type="Pfam" id="PF04984"/>
    </source>
</evidence>
<evidence type="ECO:0000313" key="4">
    <source>
        <dbReference type="EMBL" id="SQI34940.1"/>
    </source>
</evidence>
<evidence type="ECO:0000256" key="1">
    <source>
        <dbReference type="ARBA" id="ARBA00008005"/>
    </source>
</evidence>
<organism evidence="4 5">
    <name type="scientific">Leminorella richardii</name>
    <dbReference type="NCBI Taxonomy" id="158841"/>
    <lineage>
        <taxon>Bacteria</taxon>
        <taxon>Pseudomonadati</taxon>
        <taxon>Pseudomonadota</taxon>
        <taxon>Gammaproteobacteria</taxon>
        <taxon>Enterobacterales</taxon>
        <taxon>Budviciaceae</taxon>
        <taxon>Leminorella</taxon>
    </lineage>
</organism>
<dbReference type="Pfam" id="PF17482">
    <property type="entry name" value="Phage_sheath_1C"/>
    <property type="match status" value="1"/>
</dbReference>
<keyword evidence="5" id="KW-1185">Reference proteome</keyword>
<dbReference type="Proteomes" id="UP000249005">
    <property type="component" value="Chromosome 1"/>
</dbReference>
<dbReference type="RefSeq" id="WP_111738980.1">
    <property type="nucleotide sequence ID" value="NZ_LR698987.1"/>
</dbReference>
<dbReference type="InterPro" id="IPR020287">
    <property type="entry name" value="Tail_sheath_C"/>
</dbReference>
<sequence>MSIAYETIDNTVRVPLAYIEFDNSGAVKGTPVLQYRTLMLGLRLSSGRVSAGEPMRITRSDAATDAFGQGSQLATMARAFINANPTADLWCLAVDDDEDGTRATGTIVLTGPCTTAGQITLMIAGVKAYVNAKVGDTAAALAQKIAKAVNDDASLPVTAGVADAKVTFTAKWSGLTGNDIDLRINYYTGEMLPEGVGCTITPMSGGVGNPDLGSTIAAFGETWWQFVVNPFTDTANLDLLSAEFVSRWGGMRQIDSTCFMAYRGTYAQTSAFGTARNDYLFCTMGTNHTPEPAYIWASVLAAVSVKSLAIDPARPLQTLTLTGLKPPSVSDRWTWQERNLHLYDGVSVYSVDAGGYVQIDRCITMYRVNKYGSPDPSYLDVETIATLSYIRYAIRTRITQKFPRHKLADDGTRFGPGQPMVTPRIITDELLALFTELEEKGLVENFEAFKSTLLVERNADDRNRLDVRSNEDLVNQFRVYAHAIQFVL</sequence>
<dbReference type="InterPro" id="IPR035089">
    <property type="entry name" value="Phage_sheath_subtilisin"/>
</dbReference>
<feature type="domain" description="Tail sheath protein subtilisin-like" evidence="2">
    <location>
        <begin position="205"/>
        <end position="365"/>
    </location>
</feature>
<dbReference type="Pfam" id="PF04984">
    <property type="entry name" value="Phage_sheath_1"/>
    <property type="match status" value="1"/>
</dbReference>
<dbReference type="EMBL" id="LS483470">
    <property type="protein sequence ID" value="SQI34940.1"/>
    <property type="molecule type" value="Genomic_DNA"/>
</dbReference>
<dbReference type="OrthoDB" id="5442644at2"/>
<dbReference type="InterPro" id="IPR007067">
    <property type="entry name" value="Tail_sheath"/>
</dbReference>
<dbReference type="PIRSF" id="PIRSF007349">
    <property type="entry name" value="Tsp_L"/>
    <property type="match status" value="1"/>
</dbReference>
<protein>
    <submittedName>
        <fullName evidence="4">Mu-like prophage tail sheath protein gpL</fullName>
    </submittedName>
</protein>
<gene>
    <name evidence="4" type="ORF">NCTC12151_00289</name>
</gene>
<dbReference type="AlphaFoldDB" id="A0A2X4UPM5"/>
<dbReference type="KEGG" id="lri:NCTC12151_00289"/>
<evidence type="ECO:0000313" key="5">
    <source>
        <dbReference type="Proteomes" id="UP000249005"/>
    </source>
</evidence>
<name>A0A2X4UPM5_9GAMM</name>
<feature type="domain" description="Tail sheath protein C-terminal" evidence="3">
    <location>
        <begin position="374"/>
        <end position="486"/>
    </location>
</feature>
<comment type="similarity">
    <text evidence="1">Belongs to the myoviridae tail sheath protein family.</text>
</comment>
<accession>A0A2X4UPM5</accession>
<proteinExistence type="inferred from homology"/>